<keyword evidence="4" id="KW-1185">Reference proteome</keyword>
<evidence type="ECO:0000313" key="3">
    <source>
        <dbReference type="EnsemblMetazoa" id="CapteP206553"/>
    </source>
</evidence>
<dbReference type="Proteomes" id="UP000014760">
    <property type="component" value="Unassembled WGS sequence"/>
</dbReference>
<dbReference type="Pfam" id="PF18802">
    <property type="entry name" value="CxC1"/>
    <property type="match status" value="1"/>
</dbReference>
<dbReference type="EnsemblMetazoa" id="CapteT206553">
    <property type="protein sequence ID" value="CapteP206553"/>
    <property type="gene ID" value="CapteG206553"/>
</dbReference>
<reference evidence="2 4" key="2">
    <citation type="journal article" date="2013" name="Nature">
        <title>Insights into bilaterian evolution from three spiralian genomes.</title>
        <authorList>
            <person name="Simakov O."/>
            <person name="Marletaz F."/>
            <person name="Cho S.J."/>
            <person name="Edsinger-Gonzales E."/>
            <person name="Havlak P."/>
            <person name="Hellsten U."/>
            <person name="Kuo D.H."/>
            <person name="Larsson T."/>
            <person name="Lv J."/>
            <person name="Arendt D."/>
            <person name="Savage R."/>
            <person name="Osoegawa K."/>
            <person name="de Jong P."/>
            <person name="Grimwood J."/>
            <person name="Chapman J.A."/>
            <person name="Shapiro H."/>
            <person name="Aerts A."/>
            <person name="Otillar R.P."/>
            <person name="Terry A.Y."/>
            <person name="Boore J.L."/>
            <person name="Grigoriev I.V."/>
            <person name="Lindberg D.R."/>
            <person name="Seaver E.C."/>
            <person name="Weisblat D.A."/>
            <person name="Putnam N.H."/>
            <person name="Rokhsar D.S."/>
        </authorList>
    </citation>
    <scope>NUCLEOTIDE SEQUENCE</scope>
    <source>
        <strain evidence="2 4">I ESC-2004</strain>
    </source>
</reference>
<dbReference type="EMBL" id="KB296492">
    <property type="protein sequence ID" value="ELU11702.1"/>
    <property type="molecule type" value="Genomic_DNA"/>
</dbReference>
<feature type="domain" description="CxC1-like cysteine cluster associated with KDZ transposases" evidence="1">
    <location>
        <begin position="2"/>
        <end position="72"/>
    </location>
</feature>
<organism evidence="2">
    <name type="scientific">Capitella teleta</name>
    <name type="common">Polychaete worm</name>
    <dbReference type="NCBI Taxonomy" id="283909"/>
    <lineage>
        <taxon>Eukaryota</taxon>
        <taxon>Metazoa</taxon>
        <taxon>Spiralia</taxon>
        <taxon>Lophotrochozoa</taxon>
        <taxon>Annelida</taxon>
        <taxon>Polychaeta</taxon>
        <taxon>Sedentaria</taxon>
        <taxon>Scolecida</taxon>
        <taxon>Capitellidae</taxon>
        <taxon>Capitella</taxon>
    </lineage>
</organism>
<dbReference type="PANTHER" id="PTHR33096">
    <property type="entry name" value="CXC2 DOMAIN-CONTAINING PROTEIN"/>
    <property type="match status" value="1"/>
</dbReference>
<evidence type="ECO:0000313" key="2">
    <source>
        <dbReference type="EMBL" id="ELU11702.1"/>
    </source>
</evidence>
<dbReference type="STRING" id="283909.R7UZN8"/>
<reference evidence="4" key="1">
    <citation type="submission" date="2012-12" db="EMBL/GenBank/DDBJ databases">
        <authorList>
            <person name="Hellsten U."/>
            <person name="Grimwood J."/>
            <person name="Chapman J.A."/>
            <person name="Shapiro H."/>
            <person name="Aerts A."/>
            <person name="Otillar R.P."/>
            <person name="Terry A.Y."/>
            <person name="Boore J.L."/>
            <person name="Simakov O."/>
            <person name="Marletaz F."/>
            <person name="Cho S.-J."/>
            <person name="Edsinger-Gonzales E."/>
            <person name="Havlak P."/>
            <person name="Kuo D.-H."/>
            <person name="Larsson T."/>
            <person name="Lv J."/>
            <person name="Arendt D."/>
            <person name="Savage R."/>
            <person name="Osoegawa K."/>
            <person name="de Jong P."/>
            <person name="Lindberg D.R."/>
            <person name="Seaver E.C."/>
            <person name="Weisblat D.A."/>
            <person name="Putnam N.H."/>
            <person name="Grigoriev I.V."/>
            <person name="Rokhsar D.S."/>
        </authorList>
    </citation>
    <scope>NUCLEOTIDE SEQUENCE</scope>
    <source>
        <strain evidence="4">I ESC-2004</strain>
    </source>
</reference>
<evidence type="ECO:0000313" key="4">
    <source>
        <dbReference type="Proteomes" id="UP000014760"/>
    </source>
</evidence>
<gene>
    <name evidence="2" type="ORF">CAPTEDRAFT_206553</name>
</gene>
<evidence type="ECO:0000259" key="1">
    <source>
        <dbReference type="Pfam" id="PF18802"/>
    </source>
</evidence>
<dbReference type="InterPro" id="IPR041320">
    <property type="entry name" value="CxC1"/>
</dbReference>
<dbReference type="PANTHER" id="PTHR33096:SF1">
    <property type="entry name" value="CXC1-LIKE CYSTEINE CLUSTER ASSOCIATED WITH KDZ TRANSPOSASES DOMAIN-CONTAINING PROTEIN"/>
    <property type="match status" value="1"/>
</dbReference>
<sequence>MDIYDCKGRHHKVKMRFCNCEKRAATLLKHRLWPARPVSPNAAYHIDFLMLLSALTLECHVSVKGFTGTLKHLHSLSDSQARSDATERTSLSHLSKDGQQIAKRLRAQLEKSTKKIKNIVDAHNAQPFISNKINVHEAHSIKSSLYIAHEEVREALSAYSAHIFAIIQFDGPNSEDAPSMTQEAVPTEHTECATAISAG</sequence>
<dbReference type="AlphaFoldDB" id="R7UZN8"/>
<dbReference type="OrthoDB" id="6160762at2759"/>
<proteinExistence type="predicted"/>
<name>R7UZN8_CAPTE</name>
<protein>
    <recommendedName>
        <fullName evidence="1">CxC1-like cysteine cluster associated with KDZ transposases domain-containing protein</fullName>
    </recommendedName>
</protein>
<accession>R7UZN8</accession>
<dbReference type="EMBL" id="AMQN01040326">
    <property type="status" value="NOT_ANNOTATED_CDS"/>
    <property type="molecule type" value="Genomic_DNA"/>
</dbReference>
<reference evidence="3" key="3">
    <citation type="submission" date="2015-06" db="UniProtKB">
        <authorList>
            <consortium name="EnsemblMetazoa"/>
        </authorList>
    </citation>
    <scope>IDENTIFICATION</scope>
</reference>
<dbReference type="HOGENOM" id="CLU_1373390_0_0_1"/>